<dbReference type="GO" id="GO:0140359">
    <property type="term" value="F:ABC-type transporter activity"/>
    <property type="evidence" value="ECO:0007669"/>
    <property type="project" value="InterPro"/>
</dbReference>
<keyword evidence="6 7" id="KW-0472">Membrane</keyword>
<dbReference type="Gene3D" id="3.40.50.300">
    <property type="entry name" value="P-loop containing nucleotide triphosphate hydrolases"/>
    <property type="match status" value="1"/>
</dbReference>
<gene>
    <name evidence="10" type="ORF">IFE08_10355</name>
</gene>
<accession>A0A7S6WN70</accession>
<keyword evidence="3" id="KW-0547">Nucleotide-binding</keyword>
<dbReference type="Pfam" id="PF00664">
    <property type="entry name" value="ABC_membrane"/>
    <property type="match status" value="1"/>
</dbReference>
<feature type="transmembrane region" description="Helical" evidence="7">
    <location>
        <begin position="238"/>
        <end position="262"/>
    </location>
</feature>
<protein>
    <submittedName>
        <fullName evidence="10">ABC transporter ATP-binding protein</fullName>
    </submittedName>
</protein>
<keyword evidence="4 10" id="KW-0067">ATP-binding</keyword>
<dbReference type="InterPro" id="IPR025662">
    <property type="entry name" value="Sigma_54_int_dom_ATP-bd_1"/>
</dbReference>
<dbReference type="GO" id="GO:0034040">
    <property type="term" value="F:ATPase-coupled lipid transmembrane transporter activity"/>
    <property type="evidence" value="ECO:0007669"/>
    <property type="project" value="TreeGrafter"/>
</dbReference>
<dbReference type="GO" id="GO:0005886">
    <property type="term" value="C:plasma membrane"/>
    <property type="evidence" value="ECO:0007669"/>
    <property type="project" value="UniProtKB-SubCell"/>
</dbReference>
<dbReference type="GO" id="GO:0016887">
    <property type="term" value="F:ATP hydrolysis activity"/>
    <property type="evidence" value="ECO:0007669"/>
    <property type="project" value="InterPro"/>
</dbReference>
<name>A0A7S6WN70_9SPIR</name>
<evidence type="ECO:0000259" key="8">
    <source>
        <dbReference type="PROSITE" id="PS50893"/>
    </source>
</evidence>
<dbReference type="Gene3D" id="1.20.1560.10">
    <property type="entry name" value="ABC transporter type 1, transmembrane domain"/>
    <property type="match status" value="1"/>
</dbReference>
<dbReference type="SUPFAM" id="SSF52540">
    <property type="entry name" value="P-loop containing nucleoside triphosphate hydrolases"/>
    <property type="match status" value="1"/>
</dbReference>
<dbReference type="SMART" id="SM00382">
    <property type="entry name" value="AAA"/>
    <property type="match status" value="1"/>
</dbReference>
<feature type="transmembrane region" description="Helical" evidence="7">
    <location>
        <begin position="151"/>
        <end position="169"/>
    </location>
</feature>
<evidence type="ECO:0000313" key="10">
    <source>
        <dbReference type="EMBL" id="QOW60228.1"/>
    </source>
</evidence>
<evidence type="ECO:0000256" key="6">
    <source>
        <dbReference type="ARBA" id="ARBA00023136"/>
    </source>
</evidence>
<evidence type="ECO:0000256" key="1">
    <source>
        <dbReference type="ARBA" id="ARBA00004651"/>
    </source>
</evidence>
<keyword evidence="2 7" id="KW-0812">Transmembrane</keyword>
<evidence type="ECO:0000256" key="5">
    <source>
        <dbReference type="ARBA" id="ARBA00022989"/>
    </source>
</evidence>
<evidence type="ECO:0000256" key="3">
    <source>
        <dbReference type="ARBA" id="ARBA00022741"/>
    </source>
</evidence>
<reference evidence="10 11" key="1">
    <citation type="submission" date="2020-09" db="EMBL/GenBank/DDBJ databases">
        <title>Characterization of Treponema spp. from bovine digital dermatitis in Korea.</title>
        <authorList>
            <person name="Espiritu H.M."/>
            <person name="Cho Y.I."/>
            <person name="Mamuad L."/>
        </authorList>
    </citation>
    <scope>NUCLEOTIDE SEQUENCE [LARGE SCALE GENOMIC DNA]</scope>
    <source>
        <strain evidence="10 11">KS1</strain>
    </source>
</reference>
<proteinExistence type="predicted"/>
<dbReference type="PROSITE" id="PS50929">
    <property type="entry name" value="ABC_TM1F"/>
    <property type="match status" value="1"/>
</dbReference>
<dbReference type="InterPro" id="IPR003439">
    <property type="entry name" value="ABC_transporter-like_ATP-bd"/>
</dbReference>
<evidence type="ECO:0000256" key="2">
    <source>
        <dbReference type="ARBA" id="ARBA00022692"/>
    </source>
</evidence>
<dbReference type="GO" id="GO:0005524">
    <property type="term" value="F:ATP binding"/>
    <property type="evidence" value="ECO:0007669"/>
    <property type="project" value="UniProtKB-KW"/>
</dbReference>
<dbReference type="PROSITE" id="PS00211">
    <property type="entry name" value="ABC_TRANSPORTER_1"/>
    <property type="match status" value="1"/>
</dbReference>
<dbReference type="Pfam" id="PF00005">
    <property type="entry name" value="ABC_tran"/>
    <property type="match status" value="1"/>
</dbReference>
<feature type="transmembrane region" description="Helical" evidence="7">
    <location>
        <begin position="49"/>
        <end position="69"/>
    </location>
</feature>
<dbReference type="InterPro" id="IPR039421">
    <property type="entry name" value="Type_1_exporter"/>
</dbReference>
<dbReference type="InterPro" id="IPR017871">
    <property type="entry name" value="ABC_transporter-like_CS"/>
</dbReference>
<sequence>MLKYILKEKKFLIFFILFYGINLFFTMKLELWKGQLLDTALGKTNYSIYTLMFMVLSALVIACVFNYVYNLANAKLIVKAEVGLRKNYFTALLKKNMSEYITIPEGKINADYTDKIATIRSEYFITLSLVVQHLLLFIVALTTLFLVNAKVAAVEVLASCVPIFLPVVLKKPLLKKSKAQMQEIEKHFSLVQTWLKGFDIIKVFSAEKYLIFRYDKTNELLRKKEMEFENVKTIETSLSFIGSAFVHIVMAAYCAYLVFLNSITAGEYYSVMGLIGLLSAPMFWAARRIKSIYTSRPARQAMVDFIEAYHKAGIEKLENFTIEAKDVTFGYTEEKILIDANFTFKQHEKILILGESGSGKSTIMKLLSGMYTPDTGSLTIGGVPPAEIKNITDVISIQQQEVYIFKMNLMDNLLLDDTIHIETVKETLTAVGLNKYTSEKYLKETVIGEEYGFSGGEKKRIGIARAVLRKRPIMIFDEPFANIDNENMEKVKHLILGIKDATVIIISHIVDDEIKKLFDTIYWFKNGCLN</sequence>
<dbReference type="PANTHER" id="PTHR24221">
    <property type="entry name" value="ATP-BINDING CASSETTE SUB-FAMILY B"/>
    <property type="match status" value="1"/>
</dbReference>
<evidence type="ECO:0000313" key="11">
    <source>
        <dbReference type="Proteomes" id="UP000593915"/>
    </source>
</evidence>
<keyword evidence="5 7" id="KW-1133">Transmembrane helix</keyword>
<evidence type="ECO:0000256" key="7">
    <source>
        <dbReference type="SAM" id="Phobius"/>
    </source>
</evidence>
<dbReference type="AlphaFoldDB" id="A0A7S6WN70"/>
<comment type="subcellular location">
    <subcellularLocation>
        <location evidence="1">Cell membrane</location>
        <topology evidence="1">Multi-pass membrane protein</topology>
    </subcellularLocation>
</comment>
<dbReference type="SUPFAM" id="SSF90123">
    <property type="entry name" value="ABC transporter transmembrane region"/>
    <property type="match status" value="1"/>
</dbReference>
<dbReference type="InterPro" id="IPR003593">
    <property type="entry name" value="AAA+_ATPase"/>
</dbReference>
<dbReference type="EMBL" id="CP061839">
    <property type="protein sequence ID" value="QOW60228.1"/>
    <property type="molecule type" value="Genomic_DNA"/>
</dbReference>
<feature type="transmembrane region" description="Helical" evidence="7">
    <location>
        <begin position="12"/>
        <end position="29"/>
    </location>
</feature>
<dbReference type="PROSITE" id="PS50893">
    <property type="entry name" value="ABC_TRANSPORTER_2"/>
    <property type="match status" value="1"/>
</dbReference>
<feature type="transmembrane region" description="Helical" evidence="7">
    <location>
        <begin position="123"/>
        <end position="145"/>
    </location>
</feature>
<feature type="domain" description="ABC transporter" evidence="8">
    <location>
        <begin position="322"/>
        <end position="530"/>
    </location>
</feature>
<dbReference type="Proteomes" id="UP000593915">
    <property type="component" value="Chromosome"/>
</dbReference>
<dbReference type="InterPro" id="IPR011527">
    <property type="entry name" value="ABC1_TM_dom"/>
</dbReference>
<feature type="transmembrane region" description="Helical" evidence="7">
    <location>
        <begin position="268"/>
        <end position="286"/>
    </location>
</feature>
<evidence type="ECO:0000256" key="4">
    <source>
        <dbReference type="ARBA" id="ARBA00022840"/>
    </source>
</evidence>
<organism evidence="10 11">
    <name type="scientific">Treponema pedis</name>
    <dbReference type="NCBI Taxonomy" id="409322"/>
    <lineage>
        <taxon>Bacteria</taxon>
        <taxon>Pseudomonadati</taxon>
        <taxon>Spirochaetota</taxon>
        <taxon>Spirochaetia</taxon>
        <taxon>Spirochaetales</taxon>
        <taxon>Treponemataceae</taxon>
        <taxon>Treponema</taxon>
    </lineage>
</organism>
<dbReference type="RefSeq" id="WP_024467028.1">
    <property type="nucleotide sequence ID" value="NZ_CP061839.1"/>
</dbReference>
<dbReference type="InterPro" id="IPR036640">
    <property type="entry name" value="ABC1_TM_sf"/>
</dbReference>
<dbReference type="PROSITE" id="PS00675">
    <property type="entry name" value="SIGMA54_INTERACT_1"/>
    <property type="match status" value="1"/>
</dbReference>
<dbReference type="PANTHER" id="PTHR24221:SF654">
    <property type="entry name" value="ATP-BINDING CASSETTE SUB-FAMILY B MEMBER 6"/>
    <property type="match status" value="1"/>
</dbReference>
<feature type="domain" description="ABC transmembrane type-1" evidence="9">
    <location>
        <begin position="34"/>
        <end position="294"/>
    </location>
</feature>
<dbReference type="InterPro" id="IPR027417">
    <property type="entry name" value="P-loop_NTPase"/>
</dbReference>
<dbReference type="CDD" id="cd03228">
    <property type="entry name" value="ABCC_MRP_Like"/>
    <property type="match status" value="1"/>
</dbReference>
<evidence type="ECO:0000259" key="9">
    <source>
        <dbReference type="PROSITE" id="PS50929"/>
    </source>
</evidence>